<evidence type="ECO:0000313" key="3">
    <source>
        <dbReference type="Proteomes" id="UP000199706"/>
    </source>
</evidence>
<evidence type="ECO:0000256" key="1">
    <source>
        <dbReference type="SAM" id="SignalP"/>
    </source>
</evidence>
<evidence type="ECO:0008006" key="4">
    <source>
        <dbReference type="Google" id="ProtNLM"/>
    </source>
</evidence>
<feature type="signal peptide" evidence="1">
    <location>
        <begin position="1"/>
        <end position="24"/>
    </location>
</feature>
<name>A0A1G8JV85_9BURK</name>
<keyword evidence="1" id="KW-0732">Signal</keyword>
<proteinExistence type="predicted"/>
<dbReference type="AlphaFoldDB" id="A0A1G8JV85"/>
<accession>A0A1G8JV85</accession>
<evidence type="ECO:0000313" key="2">
    <source>
        <dbReference type="EMBL" id="SDI35068.1"/>
    </source>
</evidence>
<reference evidence="2 3" key="1">
    <citation type="submission" date="2016-10" db="EMBL/GenBank/DDBJ databases">
        <authorList>
            <person name="de Groot N.N."/>
        </authorList>
    </citation>
    <scope>NUCLEOTIDE SEQUENCE [LARGE SCALE GENOMIC DNA]</scope>
    <source>
        <strain evidence="2 3">LMG 2247</strain>
    </source>
</reference>
<dbReference type="EMBL" id="FNCJ01000021">
    <property type="protein sequence ID" value="SDI35068.1"/>
    <property type="molecule type" value="Genomic_DNA"/>
</dbReference>
<feature type="chain" id="PRO_5011632330" description="Lipoprotein" evidence="1">
    <location>
        <begin position="25"/>
        <end position="122"/>
    </location>
</feature>
<organism evidence="2 3">
    <name type="scientific">Paraburkholderia phenazinium</name>
    <dbReference type="NCBI Taxonomy" id="60549"/>
    <lineage>
        <taxon>Bacteria</taxon>
        <taxon>Pseudomonadati</taxon>
        <taxon>Pseudomonadota</taxon>
        <taxon>Betaproteobacteria</taxon>
        <taxon>Burkholderiales</taxon>
        <taxon>Burkholderiaceae</taxon>
        <taxon>Paraburkholderia</taxon>
    </lineage>
</organism>
<protein>
    <recommendedName>
        <fullName evidence="4">Lipoprotein</fullName>
    </recommendedName>
</protein>
<gene>
    <name evidence="2" type="ORF">SAMN05216466_12160</name>
</gene>
<sequence>MKTSMNFMLRMVALAVCVSTTAHAGRVGVGVYLGPAYPYYYPVAPVPYYYPAYPGYPGAYYYPPAVVMPAAPENYIEQASPTDGGAAVGTWYYCDASRSYYPYVKQCSGGWRSVPAQTPAAQ</sequence>
<dbReference type="Proteomes" id="UP000199706">
    <property type="component" value="Unassembled WGS sequence"/>
</dbReference>